<sequence length="100" mass="11307">MGAEAGLEYSRCLYRITLDRKLEVQQLASVLSDEKFYSSIIALGRIGIERAQLIEKLAALDNDVIEWREYVAAHCDFMSALSGENAKACNARLNFNRSYQ</sequence>
<dbReference type="EMBL" id="FPKR01000021">
    <property type="protein sequence ID" value="SFZ79568.1"/>
    <property type="molecule type" value="Genomic_DNA"/>
</dbReference>
<reference evidence="1 2" key="1">
    <citation type="submission" date="2016-11" db="EMBL/GenBank/DDBJ databases">
        <authorList>
            <person name="Jaros S."/>
            <person name="Januszkiewicz K."/>
            <person name="Wedrychowicz H."/>
        </authorList>
    </citation>
    <scope>NUCLEOTIDE SEQUENCE [LARGE SCALE GENOMIC DNA]</scope>
    <source>
        <strain evidence="1 2">DSM 18899</strain>
    </source>
</reference>
<proteinExistence type="predicted"/>
<gene>
    <name evidence="1" type="ORF">SAMN02745887_03757</name>
</gene>
<evidence type="ECO:0000313" key="1">
    <source>
        <dbReference type="EMBL" id="SFZ79568.1"/>
    </source>
</evidence>
<protein>
    <submittedName>
        <fullName evidence="1">Uncharacterized protein</fullName>
    </submittedName>
</protein>
<keyword evidence="2" id="KW-1185">Reference proteome</keyword>
<organism evidence="1 2">
    <name type="scientific">Chitinimonas taiwanensis DSM 18899</name>
    <dbReference type="NCBI Taxonomy" id="1121279"/>
    <lineage>
        <taxon>Bacteria</taxon>
        <taxon>Pseudomonadati</taxon>
        <taxon>Pseudomonadota</taxon>
        <taxon>Betaproteobacteria</taxon>
        <taxon>Neisseriales</taxon>
        <taxon>Chitinibacteraceae</taxon>
        <taxon>Chitinimonas</taxon>
    </lineage>
</organism>
<evidence type="ECO:0000313" key="2">
    <source>
        <dbReference type="Proteomes" id="UP000186513"/>
    </source>
</evidence>
<accession>A0A1K2HRY4</accession>
<dbReference type="Proteomes" id="UP000186513">
    <property type="component" value="Unassembled WGS sequence"/>
</dbReference>
<name>A0A1K2HRY4_9NEIS</name>
<dbReference type="AlphaFoldDB" id="A0A1K2HRY4"/>